<organism evidence="12 13">
    <name type="scientific">Daphnia galeata</name>
    <dbReference type="NCBI Taxonomy" id="27404"/>
    <lineage>
        <taxon>Eukaryota</taxon>
        <taxon>Metazoa</taxon>
        <taxon>Ecdysozoa</taxon>
        <taxon>Arthropoda</taxon>
        <taxon>Crustacea</taxon>
        <taxon>Branchiopoda</taxon>
        <taxon>Diplostraca</taxon>
        <taxon>Cladocera</taxon>
        <taxon>Anomopoda</taxon>
        <taxon>Daphniidae</taxon>
        <taxon>Daphnia</taxon>
    </lineage>
</organism>
<dbReference type="Pfam" id="PF07534">
    <property type="entry name" value="TLD"/>
    <property type="match status" value="1"/>
</dbReference>
<dbReference type="PROSITE" id="PS51886">
    <property type="entry name" value="TLDC"/>
    <property type="match status" value="1"/>
</dbReference>
<reference evidence="12" key="1">
    <citation type="submission" date="2021-11" db="EMBL/GenBank/DDBJ databases">
        <authorList>
            <person name="Schell T."/>
        </authorList>
    </citation>
    <scope>NUCLEOTIDE SEQUENCE</scope>
    <source>
        <strain evidence="12">M5</strain>
    </source>
</reference>
<keyword evidence="5" id="KW-0472">Membrane</keyword>
<keyword evidence="4" id="KW-0963">Cytoplasm</keyword>
<evidence type="ECO:0000256" key="1">
    <source>
        <dbReference type="ARBA" id="ARBA00004370"/>
    </source>
</evidence>
<dbReference type="PANTHER" id="PTHR23354:SF131">
    <property type="entry name" value="MTOR-ASSOCIATED PROTEIN MEAK7"/>
    <property type="match status" value="1"/>
</dbReference>
<feature type="domain" description="TLDc" evidence="11">
    <location>
        <begin position="258"/>
        <end position="424"/>
    </location>
</feature>
<evidence type="ECO:0000313" key="12">
    <source>
        <dbReference type="EMBL" id="CAH0112035.1"/>
    </source>
</evidence>
<keyword evidence="6" id="KW-0458">Lysosome</keyword>
<dbReference type="GO" id="GO:0005764">
    <property type="term" value="C:lysosome"/>
    <property type="evidence" value="ECO:0007669"/>
    <property type="project" value="UniProtKB-SubCell"/>
</dbReference>
<evidence type="ECO:0000256" key="2">
    <source>
        <dbReference type="ARBA" id="ARBA00004371"/>
    </source>
</evidence>
<evidence type="ECO:0000259" key="11">
    <source>
        <dbReference type="PROSITE" id="PS51886"/>
    </source>
</evidence>
<sequence length="485" mass="54487">MTNVYPSCEHCIAQIFVKGNLINKKMAQQFFAQLMGLGESKELNQELELFPTEEREILQDNFMKLSGGSKKIDRQTLENAVKLLLPKPEADILARRICDLMTGQIATNNTVTFDGYIHCAAVMIKGMLEDKATQLIYLAKGKKGVATFEECFNFSTQIIRLTFLIIRNLPAFRSWDGNYICNLEEDSVNRLATAITNELEKSSSENIDNQAVSAWLSKSSLLNEFFGMLSHHIFQFPMIKGKYLIPLCRGIPTQVYPSWLSLSDILFINCALPSELRSEWRFLFSSRIHGESFSSLMGNIIDKGPSVVFIKDFDGHIFGGFASTSWSLGPQFKGTNANFVFSLAPEMVIYNATGFNDHYQYFNIQQQTFPNGMGMGGQLDYFAIWVDSEYGKGKCSPSCTTFNCRQLSGKPEFSIDMIEVWAVGPEPTEEDDETEARPSILDVDVEGTAMLRMLNRGPISEGMRDNATSDDPEEKELYVSSVSSQ</sequence>
<feature type="region of interest" description="Disordered" evidence="10">
    <location>
        <begin position="454"/>
        <end position="485"/>
    </location>
</feature>
<comment type="caution">
    <text evidence="12">The sequence shown here is derived from an EMBL/GenBank/DDBJ whole genome shotgun (WGS) entry which is preliminary data.</text>
</comment>
<evidence type="ECO:0000256" key="4">
    <source>
        <dbReference type="ARBA" id="ARBA00022490"/>
    </source>
</evidence>
<evidence type="ECO:0000256" key="5">
    <source>
        <dbReference type="ARBA" id="ARBA00023136"/>
    </source>
</evidence>
<dbReference type="InterPro" id="IPR006571">
    <property type="entry name" value="TLDc_dom"/>
</dbReference>
<evidence type="ECO:0000256" key="3">
    <source>
        <dbReference type="ARBA" id="ARBA00004496"/>
    </source>
</evidence>
<evidence type="ECO:0000256" key="8">
    <source>
        <dbReference type="ARBA" id="ARBA00041780"/>
    </source>
</evidence>
<dbReference type="GO" id="GO:0005634">
    <property type="term" value="C:nucleus"/>
    <property type="evidence" value="ECO:0007669"/>
    <property type="project" value="TreeGrafter"/>
</dbReference>
<keyword evidence="13" id="KW-1185">Reference proteome</keyword>
<dbReference type="SMART" id="SM00584">
    <property type="entry name" value="TLDc"/>
    <property type="match status" value="1"/>
</dbReference>
<accession>A0A8J2S7C6</accession>
<dbReference type="GO" id="GO:0006979">
    <property type="term" value="P:response to oxidative stress"/>
    <property type="evidence" value="ECO:0007669"/>
    <property type="project" value="TreeGrafter"/>
</dbReference>
<dbReference type="Gene3D" id="1.10.238.10">
    <property type="entry name" value="EF-hand"/>
    <property type="match status" value="1"/>
</dbReference>
<evidence type="ECO:0000256" key="10">
    <source>
        <dbReference type="SAM" id="MobiDB-lite"/>
    </source>
</evidence>
<dbReference type="Proteomes" id="UP000789390">
    <property type="component" value="Unassembled WGS sequence"/>
</dbReference>
<dbReference type="PANTHER" id="PTHR23354">
    <property type="entry name" value="NUCLEOLAR PROTEIN 7/ESTROGEN RECEPTOR COACTIVATOR-RELATED"/>
    <property type="match status" value="1"/>
</dbReference>
<dbReference type="GO" id="GO:0016020">
    <property type="term" value="C:membrane"/>
    <property type="evidence" value="ECO:0007669"/>
    <property type="project" value="UniProtKB-SubCell"/>
</dbReference>
<name>A0A8J2S7C6_9CRUS</name>
<dbReference type="EMBL" id="CAKKLH010000321">
    <property type="protein sequence ID" value="CAH0112035.1"/>
    <property type="molecule type" value="Genomic_DNA"/>
</dbReference>
<evidence type="ECO:0000256" key="6">
    <source>
        <dbReference type="ARBA" id="ARBA00023228"/>
    </source>
</evidence>
<protein>
    <recommendedName>
        <fullName evidence="7">MTOR-associated protein MEAK7</fullName>
    </recommendedName>
    <alternativeName>
        <fullName evidence="9">TBC/LysM-associated domain-containing protein 1</fullName>
    </alternativeName>
    <alternativeName>
        <fullName evidence="8">TLD domain-containing protein 1</fullName>
    </alternativeName>
</protein>
<dbReference type="OrthoDB" id="289228at2759"/>
<gene>
    <name evidence="12" type="ORF">DGAL_LOCUS15742</name>
</gene>
<dbReference type="SUPFAM" id="SSF47473">
    <property type="entry name" value="EF-hand"/>
    <property type="match status" value="1"/>
</dbReference>
<evidence type="ECO:0000256" key="7">
    <source>
        <dbReference type="ARBA" id="ARBA00039594"/>
    </source>
</evidence>
<dbReference type="InterPro" id="IPR011992">
    <property type="entry name" value="EF-hand-dom_pair"/>
</dbReference>
<comment type="subcellular location">
    <subcellularLocation>
        <location evidence="3">Cytoplasm</location>
    </subcellularLocation>
    <subcellularLocation>
        <location evidence="2">Lysosome</location>
    </subcellularLocation>
    <subcellularLocation>
        <location evidence="1">Membrane</location>
    </subcellularLocation>
</comment>
<evidence type="ECO:0000256" key="9">
    <source>
        <dbReference type="ARBA" id="ARBA00042134"/>
    </source>
</evidence>
<evidence type="ECO:0000313" key="13">
    <source>
        <dbReference type="Proteomes" id="UP000789390"/>
    </source>
</evidence>
<dbReference type="AlphaFoldDB" id="A0A8J2S7C6"/>
<proteinExistence type="predicted"/>